<dbReference type="Proteomes" id="UP000220480">
    <property type="component" value="Unassembled WGS sequence"/>
</dbReference>
<dbReference type="EMBL" id="NMTZ01000026">
    <property type="protein sequence ID" value="PDX83552.1"/>
    <property type="molecule type" value="Genomic_DNA"/>
</dbReference>
<proteinExistence type="predicted"/>
<evidence type="ECO:0000313" key="4">
    <source>
        <dbReference type="Proteomes" id="UP000220480"/>
    </source>
</evidence>
<feature type="domain" description="SGNH hydrolase-type esterase" evidence="2">
    <location>
        <begin position="194"/>
        <end position="380"/>
    </location>
</feature>
<dbReference type="InterPro" id="IPR037461">
    <property type="entry name" value="CtCE2-like_dom"/>
</dbReference>
<dbReference type="GO" id="GO:0052689">
    <property type="term" value="F:carboxylic ester hydrolase activity"/>
    <property type="evidence" value="ECO:0007669"/>
    <property type="project" value="InterPro"/>
</dbReference>
<gene>
    <name evidence="3" type="ORF">CGS59_10220</name>
</gene>
<evidence type="ECO:0000256" key="1">
    <source>
        <dbReference type="SAM" id="MobiDB-lite"/>
    </source>
</evidence>
<evidence type="ECO:0000313" key="3">
    <source>
        <dbReference type="EMBL" id="PDX83552.1"/>
    </source>
</evidence>
<dbReference type="PANTHER" id="PTHR37834">
    <property type="entry name" value="GDSL-LIKE LIPASE/ACYLHYDROLASE DOMAIN PROTEIN (AFU_ORTHOLOGUE AFUA_2G00620)"/>
    <property type="match status" value="1"/>
</dbReference>
<sequence>MVQGEGQSTGQPDLKKAPAPGGAKAKLNFRFLLAYAFSLRFWVESAMLQAKTNGREQKMEQLTTATLTQLPQVRALGRHTGRDPLTLFWTASGMELEFTGSELWVDLFADYEVVEPWVSVELNGAWVARFAVNPGKSRVCLFRGMTPGKAKHVRLLKDVQAMHDDPAHLLQITGLEYAGGDFLPLPEPQYRLEFVGDSITSGEGAIGAKPEEDWVGAFFSAENHYGRLTADALGAEYRCISQSGWGLVTGWDNDVRHVMPPYYTQVCGVAMGQRNAALGAQQENDFAAWKPDAVIVNLGTNDTGAFDNPPWQDPATGKPHQMRRLSNGDFHPADAQKVANGVQHFLTLLRAKNPGAKLVWCIGMLGSELLPVLRQGMEQYKAITGDSSVYLLELPNTTPETVGARQHPGAENHRQAAKVLTAFLRTIL</sequence>
<organism evidence="3 4">
    <name type="scientific">Faecalibacterium prausnitzii</name>
    <dbReference type="NCBI Taxonomy" id="853"/>
    <lineage>
        <taxon>Bacteria</taxon>
        <taxon>Bacillati</taxon>
        <taxon>Bacillota</taxon>
        <taxon>Clostridia</taxon>
        <taxon>Eubacteriales</taxon>
        <taxon>Oscillospiraceae</taxon>
        <taxon>Faecalibacterium</taxon>
    </lineage>
</organism>
<dbReference type="AlphaFoldDB" id="A0A2A7AWV7"/>
<evidence type="ECO:0000259" key="2">
    <source>
        <dbReference type="Pfam" id="PF13472"/>
    </source>
</evidence>
<dbReference type="InterPro" id="IPR013830">
    <property type="entry name" value="SGNH_hydro"/>
</dbReference>
<dbReference type="Pfam" id="PF13472">
    <property type="entry name" value="Lipase_GDSL_2"/>
    <property type="match status" value="1"/>
</dbReference>
<feature type="compositionally biased region" description="Polar residues" evidence="1">
    <location>
        <begin position="1"/>
        <end position="11"/>
    </location>
</feature>
<dbReference type="Gene3D" id="3.40.50.1110">
    <property type="entry name" value="SGNH hydrolase"/>
    <property type="match status" value="1"/>
</dbReference>
<dbReference type="InterPro" id="IPR052762">
    <property type="entry name" value="PCW_deacetylase/CE"/>
</dbReference>
<name>A0A2A7AWV7_9FIRM</name>
<accession>A0A2A7AWV7</accession>
<comment type="caution">
    <text evidence="3">The sequence shown here is derived from an EMBL/GenBank/DDBJ whole genome shotgun (WGS) entry which is preliminary data.</text>
</comment>
<protein>
    <submittedName>
        <fullName evidence="3">GDSL family lipase</fullName>
    </submittedName>
</protein>
<dbReference type="SUPFAM" id="SSF52266">
    <property type="entry name" value="SGNH hydrolase"/>
    <property type="match status" value="1"/>
</dbReference>
<dbReference type="CDD" id="cd01831">
    <property type="entry name" value="Endoglucanase_E_like"/>
    <property type="match status" value="1"/>
</dbReference>
<reference evidence="3 4" key="1">
    <citation type="journal article" date="2017" name="Front. Microbiol.">
        <title>New Insights into the Diversity of the Genus Faecalibacterium.</title>
        <authorList>
            <person name="Benevides L."/>
            <person name="Burman S."/>
            <person name="Martin R."/>
            <person name="Robert V."/>
            <person name="Thomas M."/>
            <person name="Miquel S."/>
            <person name="Chain F."/>
            <person name="Sokol H."/>
            <person name="Bermudez-Humaran L.G."/>
            <person name="Morrison M."/>
            <person name="Langella P."/>
            <person name="Azevedo V.A."/>
            <person name="Chatel J.M."/>
            <person name="Soares S."/>
        </authorList>
    </citation>
    <scope>NUCLEOTIDE SEQUENCE [LARGE SCALE GENOMIC DNA]</scope>
    <source>
        <strain evidence="3 4">CNCM I 4644</strain>
    </source>
</reference>
<dbReference type="InterPro" id="IPR036514">
    <property type="entry name" value="SGNH_hydro_sf"/>
</dbReference>
<dbReference type="Gene3D" id="2.60.120.260">
    <property type="entry name" value="Galactose-binding domain-like"/>
    <property type="match status" value="1"/>
</dbReference>
<dbReference type="PANTHER" id="PTHR37834:SF2">
    <property type="entry name" value="ESTERASE, SGNH HYDROLASE-TYPE"/>
    <property type="match status" value="1"/>
</dbReference>
<feature type="region of interest" description="Disordered" evidence="1">
    <location>
        <begin position="1"/>
        <end position="20"/>
    </location>
</feature>